<keyword evidence="4" id="KW-0808">Transferase</keyword>
<evidence type="ECO:0000256" key="5">
    <source>
        <dbReference type="ARBA" id="ARBA00022691"/>
    </source>
</evidence>
<feature type="domain" description="Restriction endonuclease type I HsdR N-terminal" evidence="7">
    <location>
        <begin position="36"/>
        <end position="147"/>
    </location>
</feature>
<dbReference type="Proteomes" id="UP000475582">
    <property type="component" value="Unassembled WGS sequence"/>
</dbReference>
<evidence type="ECO:0000259" key="8">
    <source>
        <dbReference type="Pfam" id="PF07669"/>
    </source>
</evidence>
<evidence type="ECO:0000256" key="3">
    <source>
        <dbReference type="ARBA" id="ARBA00022603"/>
    </source>
</evidence>
<keyword evidence="3 9" id="KW-0489">Methyltransferase</keyword>
<dbReference type="OrthoDB" id="9784823at2"/>
<comment type="caution">
    <text evidence="9">The sequence shown here is derived from an EMBL/GenBank/DDBJ whole genome shotgun (WGS) entry which is preliminary data.</text>
</comment>
<evidence type="ECO:0000313" key="9">
    <source>
        <dbReference type="EMBL" id="MTV40142.1"/>
    </source>
</evidence>
<sequence>MISFTPFAPTAACAAALSRLIARFQADQARLLGNGYTESEARAEFIDPLLALLGWDMVNAAGQPNSLKDVVREQSHEAKGGKASRRPDYTFRVAGARKFFVEAKKPAVNIVNHAPSALQVRRYGYTAGLPVSILTNFRTLRIYDTRLEPQESDDADVGLINSIELDQLDAAFADLFARFGRDNVVAGALEQYFGGVTPGSMDVGKKFLQRINSWRVRLANDLLSRDATLTANDLSDLTQTLINRIIFIRMCEDREIEPDETLRSAALTCDFGAVRTLFKQLDARYGGGLFTVGTDPFQRAHAIDGQLFHQIVEEVYAPFSPYSFAVLDAEFLGQVYELFLAQKLEIRAGVVELIESAAAEVVTTPQLLVEQAVQRAIAARCASQPVATLGEVQALRLLDIAVGSGRFLVHALDQLVDRAIAALAGNQHDPRLYPLEHGQYRLHFTVKKALLQDCLFGIDIDYNAVEVARFNLILKLLEDESAQTLPDGGNLLPDLTGNLCWGNSVVGDVLWTADEREQLLAVNWDALNLPAAFDVIVGNPPYLKAEEIRKRTRLEYTYYKNHYRTAERQFDKYFVFIERALSAVNTVGAIGMVVPNKWMTIEAGVNLRSLLSARSVVADIVDFGSESMFAGKSIYICLLVLKAAGTPHFSYRHVHDRREFERTPAALGLIQTSSILGAQAWMVPADVNEDRVLSMLNQNSCPLGRVVDVKNGIQTSKNEIFVISDYQDNGSTLSFTKDGKAWEIEKDITRPYLDDSRLGVMSYLPVKADAVVIFPYRTVAGGLPEVIPPALLQKHFPLAWNYLSHHQAKLTDRNVLPTPPADVFYAFGRRQALETVFLSPKIICTVNQLGDKYAWDSQDGVAVASGGTAGEIMLLNPHGGYALEFVLGLLHQRAIEFYVRKRGSPFDNGYYSRGTAVMSDIPVPVLNTAPRAAAHDAIVANVQNIMRISADMVSAVGRQRVLLERALAAQKDAMRVEFDALWGFSGEPEKLIMPGRDPAA</sequence>
<dbReference type="EC" id="2.1.1.72" evidence="2"/>
<dbReference type="SUPFAM" id="SSF53335">
    <property type="entry name" value="S-adenosyl-L-methionine-dependent methyltransferases"/>
    <property type="match status" value="1"/>
</dbReference>
<dbReference type="EMBL" id="WNKY01000029">
    <property type="protein sequence ID" value="MTV40142.1"/>
    <property type="molecule type" value="Genomic_DNA"/>
</dbReference>
<dbReference type="InterPro" id="IPR011639">
    <property type="entry name" value="MethylTrfase_TaqI-like_dom"/>
</dbReference>
<dbReference type="GO" id="GO:0006304">
    <property type="term" value="P:DNA modification"/>
    <property type="evidence" value="ECO:0007669"/>
    <property type="project" value="InterPro"/>
</dbReference>
<dbReference type="InterPro" id="IPR002052">
    <property type="entry name" value="DNA_methylase_N6_adenine_CS"/>
</dbReference>
<dbReference type="Gene3D" id="3.40.50.150">
    <property type="entry name" value="Vaccinia Virus protein VP39"/>
    <property type="match status" value="1"/>
</dbReference>
<dbReference type="AlphaFoldDB" id="A0A6L6PMH6"/>
<dbReference type="GO" id="GO:0009007">
    <property type="term" value="F:site-specific DNA-methyltransferase (adenine-specific) activity"/>
    <property type="evidence" value="ECO:0007669"/>
    <property type="project" value="UniProtKB-EC"/>
</dbReference>
<comment type="catalytic activity">
    <reaction evidence="6">
        <text>a 2'-deoxyadenosine in DNA + S-adenosyl-L-methionine = an N(6)-methyl-2'-deoxyadenosine in DNA + S-adenosyl-L-homocysteine + H(+)</text>
        <dbReference type="Rhea" id="RHEA:15197"/>
        <dbReference type="Rhea" id="RHEA-COMP:12418"/>
        <dbReference type="Rhea" id="RHEA-COMP:12419"/>
        <dbReference type="ChEBI" id="CHEBI:15378"/>
        <dbReference type="ChEBI" id="CHEBI:57856"/>
        <dbReference type="ChEBI" id="CHEBI:59789"/>
        <dbReference type="ChEBI" id="CHEBI:90615"/>
        <dbReference type="ChEBI" id="CHEBI:90616"/>
        <dbReference type="EC" id="2.1.1.72"/>
    </reaction>
</comment>
<organism evidence="9 10">
    <name type="scientific">Duganella radicis</name>
    <dbReference type="NCBI Taxonomy" id="551988"/>
    <lineage>
        <taxon>Bacteria</taxon>
        <taxon>Pseudomonadati</taxon>
        <taxon>Pseudomonadota</taxon>
        <taxon>Betaproteobacteria</taxon>
        <taxon>Burkholderiales</taxon>
        <taxon>Oxalobacteraceae</taxon>
        <taxon>Telluria group</taxon>
        <taxon>Duganella</taxon>
    </lineage>
</organism>
<keyword evidence="5" id="KW-0949">S-adenosyl-L-methionine</keyword>
<proteinExistence type="inferred from homology"/>
<dbReference type="InterPro" id="IPR050953">
    <property type="entry name" value="N4_N6_ade-DNA_methylase"/>
</dbReference>
<dbReference type="Pfam" id="PF04313">
    <property type="entry name" value="HSDR_N"/>
    <property type="match status" value="1"/>
</dbReference>
<evidence type="ECO:0000256" key="2">
    <source>
        <dbReference type="ARBA" id="ARBA00011900"/>
    </source>
</evidence>
<gene>
    <name evidence="9" type="ORF">GM676_21470</name>
</gene>
<name>A0A6L6PMH6_9BURK</name>
<dbReference type="PANTHER" id="PTHR33841">
    <property type="entry name" value="DNA METHYLTRANSFERASE YEEA-RELATED"/>
    <property type="match status" value="1"/>
</dbReference>
<comment type="similarity">
    <text evidence="1">Belongs to the N(4)/N(6)-methyltransferase family.</text>
</comment>
<protein>
    <recommendedName>
        <fullName evidence="2">site-specific DNA-methyltransferase (adenine-specific)</fullName>
        <ecNumber evidence="2">2.1.1.72</ecNumber>
    </recommendedName>
</protein>
<keyword evidence="10" id="KW-1185">Reference proteome</keyword>
<dbReference type="Pfam" id="PF07669">
    <property type="entry name" value="Eco57I"/>
    <property type="match status" value="1"/>
</dbReference>
<reference evidence="9 10" key="1">
    <citation type="submission" date="2019-11" db="EMBL/GenBank/DDBJ databases">
        <title>Type strains purchased from KCTC, JCM and DSMZ.</title>
        <authorList>
            <person name="Lu H."/>
        </authorList>
    </citation>
    <scope>NUCLEOTIDE SEQUENCE [LARGE SCALE GENOMIC DNA]</scope>
    <source>
        <strain evidence="9 10">KCTC 22382</strain>
    </source>
</reference>
<feature type="domain" description="Type II methyltransferase M.TaqI-like" evidence="8">
    <location>
        <begin position="454"/>
        <end position="629"/>
    </location>
</feature>
<dbReference type="InterPro" id="IPR007409">
    <property type="entry name" value="Restrct_endonuc_type1_HsdR_N"/>
</dbReference>
<evidence type="ECO:0000256" key="4">
    <source>
        <dbReference type="ARBA" id="ARBA00022679"/>
    </source>
</evidence>
<dbReference type="GO" id="GO:0032259">
    <property type="term" value="P:methylation"/>
    <property type="evidence" value="ECO:0007669"/>
    <property type="project" value="UniProtKB-KW"/>
</dbReference>
<accession>A0A6L6PMH6</accession>
<evidence type="ECO:0000256" key="1">
    <source>
        <dbReference type="ARBA" id="ARBA00006594"/>
    </source>
</evidence>
<evidence type="ECO:0000256" key="6">
    <source>
        <dbReference type="ARBA" id="ARBA00047942"/>
    </source>
</evidence>
<evidence type="ECO:0000259" key="7">
    <source>
        <dbReference type="Pfam" id="PF04313"/>
    </source>
</evidence>
<dbReference type="InterPro" id="IPR029063">
    <property type="entry name" value="SAM-dependent_MTases_sf"/>
</dbReference>
<dbReference type="PRINTS" id="PR00507">
    <property type="entry name" value="N12N6MTFRASE"/>
</dbReference>
<dbReference type="PROSITE" id="PS00092">
    <property type="entry name" value="N6_MTASE"/>
    <property type="match status" value="1"/>
</dbReference>
<dbReference type="GO" id="GO:0003676">
    <property type="term" value="F:nucleic acid binding"/>
    <property type="evidence" value="ECO:0007669"/>
    <property type="project" value="InterPro"/>
</dbReference>
<dbReference type="PANTHER" id="PTHR33841:SF5">
    <property type="entry name" value="DNA METHYLASE (MODIFICATION METHYLASE) (METHYLTRANSFERASE)-RELATED"/>
    <property type="match status" value="1"/>
</dbReference>
<evidence type="ECO:0000313" key="10">
    <source>
        <dbReference type="Proteomes" id="UP000475582"/>
    </source>
</evidence>